<feature type="domain" description="YknX-like C-terminal permuted SH3-like" evidence="5">
    <location>
        <begin position="303"/>
        <end position="370"/>
    </location>
</feature>
<organism evidence="6 7">
    <name type="scientific">Myxococcus xanthus</name>
    <dbReference type="NCBI Taxonomy" id="34"/>
    <lineage>
        <taxon>Bacteria</taxon>
        <taxon>Pseudomonadati</taxon>
        <taxon>Myxococcota</taxon>
        <taxon>Myxococcia</taxon>
        <taxon>Myxococcales</taxon>
        <taxon>Cystobacterineae</taxon>
        <taxon>Myxococcaceae</taxon>
        <taxon>Myxococcus</taxon>
    </lineage>
</organism>
<dbReference type="GO" id="GO:0015562">
    <property type="term" value="F:efflux transmembrane transporter activity"/>
    <property type="evidence" value="ECO:0007669"/>
    <property type="project" value="TreeGrafter"/>
</dbReference>
<comment type="similarity">
    <text evidence="1">Belongs to the membrane fusion protein (MFP) (TC 8.A.1) family.</text>
</comment>
<dbReference type="Pfam" id="PF25989">
    <property type="entry name" value="YknX_C"/>
    <property type="match status" value="1"/>
</dbReference>
<dbReference type="Gene3D" id="2.40.30.170">
    <property type="match status" value="1"/>
</dbReference>
<dbReference type="Proteomes" id="UP000533080">
    <property type="component" value="Unassembled WGS sequence"/>
</dbReference>
<dbReference type="Gene3D" id="2.40.420.20">
    <property type="match status" value="1"/>
</dbReference>
<feature type="chain" id="PRO_5031268246" evidence="2">
    <location>
        <begin position="21"/>
        <end position="372"/>
    </location>
</feature>
<evidence type="ECO:0000259" key="4">
    <source>
        <dbReference type="Pfam" id="PF25954"/>
    </source>
</evidence>
<feature type="domain" description="Multidrug resistance protein MdtA-like barrel-sandwich hybrid" evidence="3">
    <location>
        <begin position="73"/>
        <end position="208"/>
    </location>
</feature>
<dbReference type="Pfam" id="PF25954">
    <property type="entry name" value="Beta-barrel_RND_2"/>
    <property type="match status" value="1"/>
</dbReference>
<keyword evidence="2" id="KW-0732">Signal</keyword>
<dbReference type="InterPro" id="IPR006143">
    <property type="entry name" value="RND_pump_MFP"/>
</dbReference>
<dbReference type="InterPro" id="IPR058637">
    <property type="entry name" value="YknX-like_C"/>
</dbReference>
<dbReference type="PROSITE" id="PS51257">
    <property type="entry name" value="PROKAR_LIPOPROTEIN"/>
    <property type="match status" value="1"/>
</dbReference>
<proteinExistence type="inferred from homology"/>
<evidence type="ECO:0000256" key="2">
    <source>
        <dbReference type="SAM" id="SignalP"/>
    </source>
</evidence>
<dbReference type="PANTHER" id="PTHR30469">
    <property type="entry name" value="MULTIDRUG RESISTANCE PROTEIN MDTA"/>
    <property type="match status" value="1"/>
</dbReference>
<evidence type="ECO:0000259" key="3">
    <source>
        <dbReference type="Pfam" id="PF25917"/>
    </source>
</evidence>
<dbReference type="Gene3D" id="2.40.50.100">
    <property type="match status" value="1"/>
</dbReference>
<gene>
    <name evidence="6" type="ORF">HNV28_21510</name>
</gene>
<dbReference type="NCBIfam" id="TIGR01730">
    <property type="entry name" value="RND_mfp"/>
    <property type="match status" value="1"/>
</dbReference>
<dbReference type="Pfam" id="PF25917">
    <property type="entry name" value="BSH_RND"/>
    <property type="match status" value="1"/>
</dbReference>
<evidence type="ECO:0000313" key="6">
    <source>
        <dbReference type="EMBL" id="NOJ80870.1"/>
    </source>
</evidence>
<name>A0A7Y4IL79_MYXXA</name>
<accession>A0A7Y4IL79</accession>
<dbReference type="Gene3D" id="1.10.287.470">
    <property type="entry name" value="Helix hairpin bin"/>
    <property type="match status" value="1"/>
</dbReference>
<dbReference type="InterPro" id="IPR058625">
    <property type="entry name" value="MdtA-like_BSH"/>
</dbReference>
<dbReference type="InterPro" id="IPR058792">
    <property type="entry name" value="Beta-barrel_RND_2"/>
</dbReference>
<comment type="caution">
    <text evidence="6">The sequence shown here is derived from an EMBL/GenBank/DDBJ whole genome shotgun (WGS) entry which is preliminary data.</text>
</comment>
<sequence>MTGRSMTTVIRRMWMAAAVAAVVTTGCGKASNKPALPEQTGPAALGVRAITPATELSADVTRVTGQIRSKNEAVLGPQATGTISKMNVRVGDKVKKGQVLAVLDASNVAISVEQARAVKQAADAALELATSSLERTRKVAESGGVAAAGLDQAVIGQKQAAAQAAQAAAGLRLAEEMLRDHSIVAPFDGVITARTKNIGDSVAMTPSTPVFSIVDTTGLEVRAQVPESVVDKVRVGSKTQGTLSPSGARFDVQVAVVGAVVDATNRTVEVLADVVGEPSTALRPGALVELDFSSAGEADDKGLFLPTQAVSARGQEGFVWVVQDGTVRKRDVRVERVLPGYVRILQGLGADERVLADSSLDVKEGTAVRVVQ</sequence>
<dbReference type="SUPFAM" id="SSF111369">
    <property type="entry name" value="HlyD-like secretion proteins"/>
    <property type="match status" value="1"/>
</dbReference>
<feature type="signal peptide" evidence="2">
    <location>
        <begin position="1"/>
        <end position="20"/>
    </location>
</feature>
<evidence type="ECO:0000259" key="5">
    <source>
        <dbReference type="Pfam" id="PF25989"/>
    </source>
</evidence>
<dbReference type="EMBL" id="JABFNT010000069">
    <property type="protein sequence ID" value="NOJ80870.1"/>
    <property type="molecule type" value="Genomic_DNA"/>
</dbReference>
<reference evidence="6 7" key="1">
    <citation type="submission" date="2020-05" db="EMBL/GenBank/DDBJ databases">
        <authorList>
            <person name="Whitworth D."/>
        </authorList>
    </citation>
    <scope>NUCLEOTIDE SEQUENCE [LARGE SCALE GENOMIC DNA]</scope>
    <source>
        <strain evidence="6 7">AM005</strain>
    </source>
</reference>
<dbReference type="PANTHER" id="PTHR30469:SF15">
    <property type="entry name" value="HLYD FAMILY OF SECRETION PROTEINS"/>
    <property type="match status" value="1"/>
</dbReference>
<protein>
    <submittedName>
        <fullName evidence="6">Efflux RND transporter periplasmic adaptor subunit</fullName>
    </submittedName>
</protein>
<dbReference type="GO" id="GO:1990281">
    <property type="term" value="C:efflux pump complex"/>
    <property type="evidence" value="ECO:0007669"/>
    <property type="project" value="TreeGrafter"/>
</dbReference>
<evidence type="ECO:0000256" key="1">
    <source>
        <dbReference type="ARBA" id="ARBA00009477"/>
    </source>
</evidence>
<dbReference type="AlphaFoldDB" id="A0A7Y4IL79"/>
<evidence type="ECO:0000313" key="7">
    <source>
        <dbReference type="Proteomes" id="UP000533080"/>
    </source>
</evidence>
<feature type="domain" description="CusB-like beta-barrel" evidence="4">
    <location>
        <begin position="221"/>
        <end position="295"/>
    </location>
</feature>